<feature type="compositionally biased region" description="Polar residues" evidence="4">
    <location>
        <begin position="572"/>
        <end position="596"/>
    </location>
</feature>
<comment type="caution">
    <text evidence="6">The sequence shown here is derived from an EMBL/GenBank/DDBJ whole genome shotgun (WGS) entry which is preliminary data.</text>
</comment>
<keyword evidence="2" id="KW-0479">Metal-binding</keyword>
<dbReference type="SMART" id="SM00066">
    <property type="entry name" value="GAL4"/>
    <property type="match status" value="1"/>
</dbReference>
<organism evidence="6 7">
    <name type="scientific">Beauveria bassiana D1-5</name>
    <dbReference type="NCBI Taxonomy" id="1245745"/>
    <lineage>
        <taxon>Eukaryota</taxon>
        <taxon>Fungi</taxon>
        <taxon>Dikarya</taxon>
        <taxon>Ascomycota</taxon>
        <taxon>Pezizomycotina</taxon>
        <taxon>Sordariomycetes</taxon>
        <taxon>Hypocreomycetidae</taxon>
        <taxon>Hypocreales</taxon>
        <taxon>Cordycipitaceae</taxon>
        <taxon>Beauveria</taxon>
    </lineage>
</organism>
<dbReference type="EMBL" id="ANFO01000917">
    <property type="protein sequence ID" value="KGQ05693.1"/>
    <property type="molecule type" value="Genomic_DNA"/>
</dbReference>
<dbReference type="InterPro" id="IPR001138">
    <property type="entry name" value="Zn2Cys6_DnaBD"/>
</dbReference>
<comment type="subcellular location">
    <subcellularLocation>
        <location evidence="1">Nucleus</location>
    </subcellularLocation>
</comment>
<dbReference type="GO" id="GO:0006351">
    <property type="term" value="P:DNA-templated transcription"/>
    <property type="evidence" value="ECO:0007669"/>
    <property type="project" value="InterPro"/>
</dbReference>
<dbReference type="PROSITE" id="PS50048">
    <property type="entry name" value="ZN2_CY6_FUNGAL_2"/>
    <property type="match status" value="1"/>
</dbReference>
<dbReference type="GO" id="GO:0000981">
    <property type="term" value="F:DNA-binding transcription factor activity, RNA polymerase II-specific"/>
    <property type="evidence" value="ECO:0007669"/>
    <property type="project" value="InterPro"/>
</dbReference>
<dbReference type="Pfam" id="PF00172">
    <property type="entry name" value="Zn_clus"/>
    <property type="match status" value="1"/>
</dbReference>
<evidence type="ECO:0000256" key="2">
    <source>
        <dbReference type="ARBA" id="ARBA00022723"/>
    </source>
</evidence>
<gene>
    <name evidence="6" type="ORF">BBAD15_g9015</name>
</gene>
<evidence type="ECO:0000313" key="6">
    <source>
        <dbReference type="EMBL" id="KGQ05693.1"/>
    </source>
</evidence>
<dbReference type="CDD" id="cd00067">
    <property type="entry name" value="GAL4"/>
    <property type="match status" value="1"/>
</dbReference>
<protein>
    <recommendedName>
        <fullName evidence="5">Zn(2)-C6 fungal-type domain-containing protein</fullName>
    </recommendedName>
</protein>
<dbReference type="PANTHER" id="PTHR31001">
    <property type="entry name" value="UNCHARACTERIZED TRANSCRIPTIONAL REGULATORY PROTEIN"/>
    <property type="match status" value="1"/>
</dbReference>
<dbReference type="Proteomes" id="UP000030106">
    <property type="component" value="Unassembled WGS sequence"/>
</dbReference>
<evidence type="ECO:0000256" key="3">
    <source>
        <dbReference type="ARBA" id="ARBA00023242"/>
    </source>
</evidence>
<dbReference type="GO" id="GO:0005634">
    <property type="term" value="C:nucleus"/>
    <property type="evidence" value="ECO:0007669"/>
    <property type="project" value="UniProtKB-SubCell"/>
</dbReference>
<dbReference type="HOGENOM" id="CLU_018186_0_0_1"/>
<keyword evidence="3" id="KW-0539">Nucleus</keyword>
<dbReference type="GO" id="GO:0008270">
    <property type="term" value="F:zinc ion binding"/>
    <property type="evidence" value="ECO:0007669"/>
    <property type="project" value="InterPro"/>
</dbReference>
<dbReference type="InterPro" id="IPR050613">
    <property type="entry name" value="Sec_Metabolite_Reg"/>
</dbReference>
<dbReference type="Gene3D" id="4.10.240.10">
    <property type="entry name" value="Zn(2)-C6 fungal-type DNA-binding domain"/>
    <property type="match status" value="1"/>
</dbReference>
<dbReference type="Pfam" id="PF04082">
    <property type="entry name" value="Fungal_trans"/>
    <property type="match status" value="1"/>
</dbReference>
<proteinExistence type="predicted"/>
<feature type="domain" description="Zn(2)-C6 fungal-type" evidence="5">
    <location>
        <begin position="13"/>
        <end position="46"/>
    </location>
</feature>
<evidence type="ECO:0000259" key="5">
    <source>
        <dbReference type="PROSITE" id="PS50048"/>
    </source>
</evidence>
<dbReference type="STRING" id="1245745.A0A0A2VDU3"/>
<sequence length="651" mass="71519">MPTQYRKKRTAVTCAACSKRKIRCARDGPPCSTCVRRRVPASQCVYETPATHRSLPSIGLEQSPAGGCSHTAGDGALTARIGVLEKLVQFQQSPGSMQVVQGTSAGGSESEAACSAPTGTLITSRSGHTRFLPAASAWNVIRNASPDVPIADQGNTVTDTPSAPFPFARGTSDALSDVLAILPPPEFCSELKDIYFRAVGPIYPIIHGPNFSKIYDQHMADAENAPIEWVALLFAILGTAVLAVDQDSSLLRSLSRKATTLERVAQLSERYYSTAMRCLDMDHYLWRHNLTTLQTLLLMIYGIHHSRGQTWTLLGLTYHLALSIGCHVDPTVFSLDEVNCEERRRCWLALMMLLCNQNMSMTGFDLHKMTGSFSIQSPSAVASSGECIEEAPSLPAAPGLNSVAYFIRKYRLFQLSSKISNLSAGKQHVNPIALQELDFALQAEQSALLQFSDSASATSAVFINLLQCFSHHLMILLHCRVIGDPSRPSHYVWSKQRCWHSARQVLTLHAEFTTSAVFRPHRWYIRGRGAFYAFHAASMLVFLASAERESSQTSESLDVRLISTTKSGFVDQSTLGSADTARQTPSDESGSSQPAPHSQDPGKRNEPWQVGMENPDFVDLFGNFAPEQWLDSDYVVWQEGDMFLPQLSSMS</sequence>
<evidence type="ECO:0000313" key="7">
    <source>
        <dbReference type="Proteomes" id="UP000030106"/>
    </source>
</evidence>
<feature type="region of interest" description="Disordered" evidence="4">
    <location>
        <begin position="572"/>
        <end position="611"/>
    </location>
</feature>
<dbReference type="PANTHER" id="PTHR31001:SF40">
    <property type="entry name" value="ZN(II)2CYS6 TRANSCRIPTION FACTOR (EUROFUNG)"/>
    <property type="match status" value="1"/>
</dbReference>
<name>A0A0A2VDU3_BEABA</name>
<dbReference type="AlphaFoldDB" id="A0A0A2VDU3"/>
<reference evidence="6 7" key="1">
    <citation type="submission" date="2012-10" db="EMBL/GenBank/DDBJ databases">
        <title>Genome sequencing and analysis of entomopathogenic fungi Beauveria bassiana D1-5.</title>
        <authorList>
            <person name="Li Q."/>
            <person name="Wang L."/>
            <person name="Zhang Z."/>
            <person name="Wang Q."/>
            <person name="Ren J."/>
            <person name="Wang M."/>
            <person name="Xu W."/>
            <person name="Wang J."/>
            <person name="Lu Y."/>
            <person name="Du Q."/>
            <person name="Sun Z."/>
        </authorList>
    </citation>
    <scope>NUCLEOTIDE SEQUENCE [LARGE SCALE GENOMIC DNA]</scope>
    <source>
        <strain evidence="6 7">D1-5</strain>
    </source>
</reference>
<dbReference type="GO" id="GO:0003677">
    <property type="term" value="F:DNA binding"/>
    <property type="evidence" value="ECO:0007669"/>
    <property type="project" value="InterPro"/>
</dbReference>
<dbReference type="SUPFAM" id="SSF57701">
    <property type="entry name" value="Zn2/Cys6 DNA-binding domain"/>
    <property type="match status" value="1"/>
</dbReference>
<dbReference type="eggNOG" id="ENOG502RY77">
    <property type="taxonomic scope" value="Eukaryota"/>
</dbReference>
<evidence type="ECO:0000256" key="4">
    <source>
        <dbReference type="SAM" id="MobiDB-lite"/>
    </source>
</evidence>
<dbReference type="CDD" id="cd12148">
    <property type="entry name" value="fungal_TF_MHR"/>
    <property type="match status" value="1"/>
</dbReference>
<evidence type="ECO:0000256" key="1">
    <source>
        <dbReference type="ARBA" id="ARBA00004123"/>
    </source>
</evidence>
<accession>A0A0A2VDU3</accession>
<dbReference type="InterPro" id="IPR036864">
    <property type="entry name" value="Zn2-C6_fun-type_DNA-bd_sf"/>
</dbReference>
<dbReference type="InterPro" id="IPR007219">
    <property type="entry name" value="XnlR_reg_dom"/>
</dbReference>